<dbReference type="STRING" id="63057.A0A2P5FQ08"/>
<dbReference type="EMBL" id="JXTC01000016">
    <property type="protein sequence ID" value="PON99830.1"/>
    <property type="molecule type" value="Genomic_DNA"/>
</dbReference>
<keyword evidence="2" id="KW-1185">Reference proteome</keyword>
<sequence>MTGAVTLSMDCTLSSNENVSVADICKLHFSSWRHLDELNEEKLENGCGEYVYDDKSCQPNGSYSLPDVKKFIRRKQFLQFDESYRLAFYVMLWDHAIHPDSDYDIDDDKEWEEEDLVKASRIVIEMMKMKV</sequence>
<proteinExistence type="predicted"/>
<dbReference type="OrthoDB" id="440676at2759"/>
<gene>
    <name evidence="1" type="ORF">TorRG33x02_042480</name>
</gene>
<dbReference type="Proteomes" id="UP000237000">
    <property type="component" value="Unassembled WGS sequence"/>
</dbReference>
<accession>A0A2P5FQ08</accession>
<comment type="caution">
    <text evidence="1">The sequence shown here is derived from an EMBL/GenBank/DDBJ whole genome shotgun (WGS) entry which is preliminary data.</text>
</comment>
<dbReference type="InParanoid" id="A0A2P5FQ08"/>
<dbReference type="AlphaFoldDB" id="A0A2P5FQ08"/>
<evidence type="ECO:0000313" key="2">
    <source>
        <dbReference type="Proteomes" id="UP000237000"/>
    </source>
</evidence>
<organism evidence="1 2">
    <name type="scientific">Trema orientale</name>
    <name type="common">Charcoal tree</name>
    <name type="synonym">Celtis orientalis</name>
    <dbReference type="NCBI Taxonomy" id="63057"/>
    <lineage>
        <taxon>Eukaryota</taxon>
        <taxon>Viridiplantae</taxon>
        <taxon>Streptophyta</taxon>
        <taxon>Embryophyta</taxon>
        <taxon>Tracheophyta</taxon>
        <taxon>Spermatophyta</taxon>
        <taxon>Magnoliopsida</taxon>
        <taxon>eudicotyledons</taxon>
        <taxon>Gunneridae</taxon>
        <taxon>Pentapetalae</taxon>
        <taxon>rosids</taxon>
        <taxon>fabids</taxon>
        <taxon>Rosales</taxon>
        <taxon>Cannabaceae</taxon>
        <taxon>Trema</taxon>
    </lineage>
</organism>
<name>A0A2P5FQ08_TREOI</name>
<evidence type="ECO:0000313" key="1">
    <source>
        <dbReference type="EMBL" id="PON99830.1"/>
    </source>
</evidence>
<reference evidence="2" key="1">
    <citation type="submission" date="2016-06" db="EMBL/GenBank/DDBJ databases">
        <title>Parallel loss of symbiosis genes in relatives of nitrogen-fixing non-legume Parasponia.</title>
        <authorList>
            <person name="Van Velzen R."/>
            <person name="Holmer R."/>
            <person name="Bu F."/>
            <person name="Rutten L."/>
            <person name="Van Zeijl A."/>
            <person name="Liu W."/>
            <person name="Santuari L."/>
            <person name="Cao Q."/>
            <person name="Sharma T."/>
            <person name="Shen D."/>
            <person name="Roswanjaya Y."/>
            <person name="Wardhani T."/>
            <person name="Kalhor M.S."/>
            <person name="Jansen J."/>
            <person name="Van den Hoogen J."/>
            <person name="Gungor B."/>
            <person name="Hartog M."/>
            <person name="Hontelez J."/>
            <person name="Verver J."/>
            <person name="Yang W.-C."/>
            <person name="Schijlen E."/>
            <person name="Repin R."/>
            <person name="Schilthuizen M."/>
            <person name="Schranz E."/>
            <person name="Heidstra R."/>
            <person name="Miyata K."/>
            <person name="Fedorova E."/>
            <person name="Kohlen W."/>
            <person name="Bisseling T."/>
            <person name="Smit S."/>
            <person name="Geurts R."/>
        </authorList>
    </citation>
    <scope>NUCLEOTIDE SEQUENCE [LARGE SCALE GENOMIC DNA]</scope>
    <source>
        <strain evidence="2">cv. RG33-2</strain>
    </source>
</reference>
<protein>
    <submittedName>
        <fullName evidence="1">Uncharacterized protein</fullName>
    </submittedName>
</protein>